<evidence type="ECO:0000259" key="8">
    <source>
        <dbReference type="Pfam" id="PF02687"/>
    </source>
</evidence>
<feature type="transmembrane region" description="Helical" evidence="7">
    <location>
        <begin position="30"/>
        <end position="50"/>
    </location>
</feature>
<evidence type="ECO:0000256" key="7">
    <source>
        <dbReference type="SAM" id="Phobius"/>
    </source>
</evidence>
<evidence type="ECO:0000256" key="3">
    <source>
        <dbReference type="ARBA" id="ARBA00022692"/>
    </source>
</evidence>
<dbReference type="EMBL" id="CP015518">
    <property type="protein sequence ID" value="APG26214.1"/>
    <property type="molecule type" value="Genomic_DNA"/>
</dbReference>
<feature type="transmembrane region" description="Helical" evidence="7">
    <location>
        <begin position="332"/>
        <end position="354"/>
    </location>
</feature>
<protein>
    <submittedName>
        <fullName evidence="10">Multidrug ABC transporter substrate-binding protein</fullName>
    </submittedName>
</protein>
<dbReference type="Proteomes" id="UP000182264">
    <property type="component" value="Chromosome"/>
</dbReference>
<keyword evidence="2" id="KW-1003">Cell membrane</keyword>
<evidence type="ECO:0000313" key="11">
    <source>
        <dbReference type="Proteomes" id="UP000182264"/>
    </source>
</evidence>
<evidence type="ECO:0000313" key="10">
    <source>
        <dbReference type="EMBL" id="APG26214.1"/>
    </source>
</evidence>
<keyword evidence="5 7" id="KW-0472">Membrane</keyword>
<evidence type="ECO:0000256" key="5">
    <source>
        <dbReference type="ARBA" id="ARBA00023136"/>
    </source>
</evidence>
<evidence type="ECO:0000256" key="6">
    <source>
        <dbReference type="ARBA" id="ARBA00038076"/>
    </source>
</evidence>
<comment type="subcellular location">
    <subcellularLocation>
        <location evidence="1">Cell membrane</location>
        <topology evidence="1">Multi-pass membrane protein</topology>
    </subcellularLocation>
</comment>
<feature type="domain" description="MacB-like periplasmic core" evidence="9">
    <location>
        <begin position="29"/>
        <end position="251"/>
    </location>
</feature>
<dbReference type="AlphaFoldDB" id="A0A1L3GJW6"/>
<feature type="transmembrane region" description="Helical" evidence="7">
    <location>
        <begin position="374"/>
        <end position="395"/>
    </location>
</feature>
<feature type="domain" description="ABC3 transporter permease C-terminal" evidence="8">
    <location>
        <begin position="293"/>
        <end position="406"/>
    </location>
</feature>
<name>A0A1L3GJW6_SYNAC</name>
<proteinExistence type="inferred from homology"/>
<dbReference type="Pfam" id="PF02687">
    <property type="entry name" value="FtsX"/>
    <property type="match status" value="1"/>
</dbReference>
<dbReference type="GO" id="GO:0005886">
    <property type="term" value="C:plasma membrane"/>
    <property type="evidence" value="ECO:0007669"/>
    <property type="project" value="UniProtKB-SubCell"/>
</dbReference>
<gene>
    <name evidence="10" type="ORF">A7E75_06035</name>
</gene>
<keyword evidence="3 7" id="KW-0812">Transmembrane</keyword>
<evidence type="ECO:0000256" key="4">
    <source>
        <dbReference type="ARBA" id="ARBA00022989"/>
    </source>
</evidence>
<accession>A0A1L3GJW6</accession>
<dbReference type="GO" id="GO:0022857">
    <property type="term" value="F:transmembrane transporter activity"/>
    <property type="evidence" value="ECO:0007669"/>
    <property type="project" value="TreeGrafter"/>
</dbReference>
<organism evidence="10 11">
    <name type="scientific">Syntrophotalea acetylenica</name>
    <name type="common">Pelobacter acetylenicus</name>
    <dbReference type="NCBI Taxonomy" id="29542"/>
    <lineage>
        <taxon>Bacteria</taxon>
        <taxon>Pseudomonadati</taxon>
        <taxon>Thermodesulfobacteriota</taxon>
        <taxon>Desulfuromonadia</taxon>
        <taxon>Desulfuromonadales</taxon>
        <taxon>Syntrophotaleaceae</taxon>
        <taxon>Syntrophotalea</taxon>
    </lineage>
</organism>
<sequence length="414" mass="45142">MSRLAEILTVAWRCAGMAWHALRAARVRSLFVIAGVALGIASLTVIVAAVDGAERKANEMVRVFGPDAALLLGGNIESRAVGQRTLTLSYEDAAALRRSLPGVYLVVPMRAKSNVQVRYGGRVTQVPVVVGTTESYARAWDWPLTEGRDLTRDDLRQGARVGLIGDTIARELFGDESPIGRTVLMDRFPLQIVGRLSYRGVVGGGGAIDDRIIIPITTLTRRFNLDRKYFRALRVKFHHPESMPRHVANMRSLLRHLHGLRPEEMDDFSILTADEILKFLSTFKGGLVLFLGVTALVAMVVGGFVLANLFYLGVDERRSEIGLKMALGAPRWAILTQILLEAVILTSIGALFGMGLGMAMGQLLARLEILQILFSWKVFGFSLTASLVIGLLFGLKPARRAASLSPIDALKGNG</sequence>
<feature type="transmembrane region" description="Helical" evidence="7">
    <location>
        <begin position="287"/>
        <end position="311"/>
    </location>
</feature>
<dbReference type="InterPro" id="IPR050250">
    <property type="entry name" value="Macrolide_Exporter_MacB"/>
</dbReference>
<comment type="similarity">
    <text evidence="6">Belongs to the ABC-4 integral membrane protein family.</text>
</comment>
<dbReference type="InterPro" id="IPR003838">
    <property type="entry name" value="ABC3_permease_C"/>
</dbReference>
<dbReference type="PANTHER" id="PTHR30572">
    <property type="entry name" value="MEMBRANE COMPONENT OF TRANSPORTER-RELATED"/>
    <property type="match status" value="1"/>
</dbReference>
<dbReference type="InterPro" id="IPR025857">
    <property type="entry name" value="MacB_PCD"/>
</dbReference>
<reference evidence="10 11" key="1">
    <citation type="journal article" date="2017" name="Genome Announc.">
        <title>Complete Genome Sequences of Two Acetylene-Fermenting Pelobacter acetylenicus Strains.</title>
        <authorList>
            <person name="Sutton J.M."/>
            <person name="Baesman S.M."/>
            <person name="Fierst J.L."/>
            <person name="Poret-Peterson A.T."/>
            <person name="Oremland R.S."/>
            <person name="Dunlap D.S."/>
            <person name="Akob D.M."/>
        </authorList>
    </citation>
    <scope>NUCLEOTIDE SEQUENCE [LARGE SCALE GENOMIC DNA]</scope>
    <source>
        <strain evidence="10 11">DSM 3247</strain>
    </source>
</reference>
<evidence type="ECO:0000256" key="1">
    <source>
        <dbReference type="ARBA" id="ARBA00004651"/>
    </source>
</evidence>
<evidence type="ECO:0000256" key="2">
    <source>
        <dbReference type="ARBA" id="ARBA00022475"/>
    </source>
</evidence>
<dbReference type="Pfam" id="PF12704">
    <property type="entry name" value="MacB_PCD"/>
    <property type="match status" value="1"/>
</dbReference>
<keyword evidence="4 7" id="KW-1133">Transmembrane helix</keyword>
<evidence type="ECO:0000259" key="9">
    <source>
        <dbReference type="Pfam" id="PF12704"/>
    </source>
</evidence>
<keyword evidence="11" id="KW-1185">Reference proteome</keyword>
<dbReference type="PANTHER" id="PTHR30572:SF4">
    <property type="entry name" value="ABC TRANSPORTER PERMEASE YTRF"/>
    <property type="match status" value="1"/>
</dbReference>
<dbReference type="RefSeq" id="WP_072288045.1">
    <property type="nucleotide sequence ID" value="NZ_CP015518.1"/>
</dbReference>